<evidence type="ECO:0000313" key="2">
    <source>
        <dbReference type="EMBL" id="ADO81998.1"/>
    </source>
</evidence>
<dbReference type="PANTHER" id="PTHR30441:SF8">
    <property type="entry name" value="DUF748 DOMAIN-CONTAINING PROTEIN"/>
    <property type="match status" value="1"/>
</dbReference>
<dbReference type="GO" id="GO:0090313">
    <property type="term" value="P:regulation of protein targeting to membrane"/>
    <property type="evidence" value="ECO:0007669"/>
    <property type="project" value="TreeGrafter"/>
</dbReference>
<dbReference type="KEGG" id="ipo:Ilyop_0209"/>
<dbReference type="RefSeq" id="WP_013386669.1">
    <property type="nucleotide sequence ID" value="NC_014632.1"/>
</dbReference>
<dbReference type="eggNOG" id="COG3164">
    <property type="taxonomic scope" value="Bacteria"/>
</dbReference>
<keyword evidence="1" id="KW-0812">Transmembrane</keyword>
<dbReference type="HOGENOM" id="CLU_280851_0_0_0"/>
<dbReference type="AlphaFoldDB" id="E3H8A2"/>
<dbReference type="GO" id="GO:0005886">
    <property type="term" value="C:plasma membrane"/>
    <property type="evidence" value="ECO:0007669"/>
    <property type="project" value="TreeGrafter"/>
</dbReference>
<gene>
    <name evidence="2" type="ordered locus">Ilyop_0209</name>
</gene>
<organism evidence="2 3">
    <name type="scientific">Ilyobacter polytropus (strain ATCC 51220 / DSM 2926 / LMG 16218 / CuHBu1)</name>
    <dbReference type="NCBI Taxonomy" id="572544"/>
    <lineage>
        <taxon>Bacteria</taxon>
        <taxon>Fusobacteriati</taxon>
        <taxon>Fusobacteriota</taxon>
        <taxon>Fusobacteriia</taxon>
        <taxon>Fusobacteriales</taxon>
        <taxon>Fusobacteriaceae</taxon>
        <taxon>Ilyobacter</taxon>
    </lineage>
</organism>
<reference evidence="2 3" key="1">
    <citation type="journal article" date="2010" name="Stand. Genomic Sci.">
        <title>Complete genome sequence of Ilyobacter polytropus type strain (CuHbu1).</title>
        <authorList>
            <person name="Sikorski J."/>
            <person name="Chertkov O."/>
            <person name="Lapidus A."/>
            <person name="Nolan M."/>
            <person name="Lucas S."/>
            <person name="Del Rio T.G."/>
            <person name="Tice H."/>
            <person name="Cheng J.F."/>
            <person name="Tapia R."/>
            <person name="Han C."/>
            <person name="Goodwin L."/>
            <person name="Pitluck S."/>
            <person name="Liolios K."/>
            <person name="Ivanova N."/>
            <person name="Mavromatis K."/>
            <person name="Mikhailova N."/>
            <person name="Pati A."/>
            <person name="Chen A."/>
            <person name="Palaniappan K."/>
            <person name="Land M."/>
            <person name="Hauser L."/>
            <person name="Chang Y.J."/>
            <person name="Jeffries C.D."/>
            <person name="Brambilla E."/>
            <person name="Yasawong M."/>
            <person name="Rohde M."/>
            <person name="Pukall R."/>
            <person name="Spring S."/>
            <person name="Goker M."/>
            <person name="Woyke T."/>
            <person name="Bristow J."/>
            <person name="Eisen J.A."/>
            <person name="Markowitz V."/>
            <person name="Hugenholtz P."/>
            <person name="Kyrpides N.C."/>
            <person name="Klenk H.P."/>
        </authorList>
    </citation>
    <scope>NUCLEOTIDE SEQUENCE [LARGE SCALE GENOMIC DNA]</scope>
    <source>
        <strain evidence="3">ATCC 51220 / DSM 2926 / LMG 16218 / CuHBu1</strain>
    </source>
</reference>
<dbReference type="PANTHER" id="PTHR30441">
    <property type="entry name" value="DUF748 DOMAIN-CONTAINING PROTEIN"/>
    <property type="match status" value="1"/>
</dbReference>
<evidence type="ECO:0000313" key="3">
    <source>
        <dbReference type="Proteomes" id="UP000006875"/>
    </source>
</evidence>
<dbReference type="Pfam" id="PF05359">
    <property type="entry name" value="DUF748"/>
    <property type="match status" value="1"/>
</dbReference>
<dbReference type="InterPro" id="IPR008023">
    <property type="entry name" value="DUF748"/>
</dbReference>
<sequence length="1117" mass="126942">MKPNKKIIITSVVLTLMLFFFLVKFPVYIKNTAIKKLEETLGRKINSGKFKYNHLTATIYLEDFQIMEADEKDIFLSFDSFNINIDPTKFIVKTLYFKEISLINPTFRYEVSDKGKNFDDILKKMSSGKNIESKENDMFFKKIGVGNILVDRYTLYYSDRTIKGDSMVKFKSPKFQYENNTVNFSSGLELSKKDSIALSLEADTSTGDFKGVFNAENITLDENSFIIKKIKGYDSLTGNIKAEIPFSGNFKNKVYLLKGDVYSENFNIKNKTQSISFKSGDININEISFPKLSINIDKINLDNFVADYKQSPEDKKTKSNKSFEIPDFKIREINLSDSVILTSNSSLTKIGLSGKNISNEKNSESDIQLYFSLDEKTSISTDSTLRLKETLKNPKDLLQLITIEGKLNANGGDLDFLKYIKNLPYKMSSKDFSIGGDFLFKYPNISAAADISMKSLEGFNDKESSFSMDQIEMSNKIHYHIENKKLDVSGPGEIKNMFFKSDKEKNLFEGDFSFLSKELSKESFILDSINLKNAKLDLTTKPKETENKEILEKEKNKIPWIKVANFDIQNSQILSDNFSLTEIKGLFENLSTKKGEGKVNLAGKLNDKTSLAIKGDILLDKDLEFTEDVKDIGYRGKVSLDSLGIEDLEPFLKEIPYKIEGVATLDSDISYSKGSLSSQNSLSIDNLNLYASESTDEFSTKKIISSFLIQIKDKKYNITKGKFNLDEFKGIFGKNKYLSFSGNNISLILNRLNKDEFNADELIISNPDVVINKKTENIEKTKKSEKSKMRIDIKKLNISDGYLDLLTKSSSYPIDKLLLKLNDFSTSKNKKTDIILDSVIKTGGTLSAKGSYSLRKDWEFSPKTMDINGEFTLNNLDLTPYKNILELYFPNYLNSGKTDWKASYKIEKGKLNGTNDITFKNISLGQSTGNNTSIPLKTAVGILSDKSGNFNLKIPISGDLNNPQFKLRDIFIQSLKSILIKTVTSPLNIITKTIESEEISKINFIFLSDNLALTEIQKLEKISKMLKEREELNVKFILYTDFFRETELLRLKSIKDIILMSSKDSKDLESQVNELMNSRKEKIITYFREKSLDNRISVEVSTGKRIYPQADVIFISP</sequence>
<dbReference type="EMBL" id="CP002281">
    <property type="protein sequence ID" value="ADO81998.1"/>
    <property type="molecule type" value="Genomic_DNA"/>
</dbReference>
<accession>E3H8A2</accession>
<keyword evidence="3" id="KW-1185">Reference proteome</keyword>
<feature type="transmembrane region" description="Helical" evidence="1">
    <location>
        <begin position="7"/>
        <end position="29"/>
    </location>
</feature>
<dbReference type="STRING" id="572544.Ilyop_0209"/>
<keyword evidence="1" id="KW-0472">Membrane</keyword>
<proteinExistence type="predicted"/>
<keyword evidence="1" id="KW-1133">Transmembrane helix</keyword>
<dbReference type="eggNOG" id="COG2982">
    <property type="taxonomic scope" value="Bacteria"/>
</dbReference>
<dbReference type="InterPro" id="IPR052894">
    <property type="entry name" value="AsmA-related"/>
</dbReference>
<dbReference type="Proteomes" id="UP000006875">
    <property type="component" value="Chromosome"/>
</dbReference>
<evidence type="ECO:0000256" key="1">
    <source>
        <dbReference type="SAM" id="Phobius"/>
    </source>
</evidence>
<protein>
    <submittedName>
        <fullName evidence="2">Uncharacterized protein</fullName>
    </submittedName>
</protein>
<name>E3H8A2_ILYPC</name>
<dbReference type="OrthoDB" id="92317at2"/>